<organism evidence="4 5">
    <name type="scientific">Methylobacterium durans</name>
    <dbReference type="NCBI Taxonomy" id="2202825"/>
    <lineage>
        <taxon>Bacteria</taxon>
        <taxon>Pseudomonadati</taxon>
        <taxon>Pseudomonadota</taxon>
        <taxon>Alphaproteobacteria</taxon>
        <taxon>Hyphomicrobiales</taxon>
        <taxon>Methylobacteriaceae</taxon>
        <taxon>Methylobacterium</taxon>
    </lineage>
</organism>
<name>A0A2U8WAZ7_9HYPH</name>
<evidence type="ECO:0000256" key="1">
    <source>
        <dbReference type="SAM" id="MobiDB-lite"/>
    </source>
</evidence>
<dbReference type="InterPro" id="IPR011033">
    <property type="entry name" value="PRC_barrel-like_sf"/>
</dbReference>
<accession>A0A2U8WAZ7</accession>
<evidence type="ECO:0000313" key="5">
    <source>
        <dbReference type="Proteomes" id="UP000245926"/>
    </source>
</evidence>
<evidence type="ECO:0000313" key="4">
    <source>
        <dbReference type="EMBL" id="AWN43209.1"/>
    </source>
</evidence>
<reference evidence="5" key="1">
    <citation type="submission" date="2018-05" db="EMBL/GenBank/DDBJ databases">
        <title>Complete Genome Sequence of Methylobacterium sp. 17SD2-17.</title>
        <authorList>
            <person name="Srinivasan S."/>
        </authorList>
    </citation>
    <scope>NUCLEOTIDE SEQUENCE [LARGE SCALE GENOMIC DNA]</scope>
    <source>
        <strain evidence="5">17SD2-17</strain>
    </source>
</reference>
<dbReference type="PANTHER" id="PTHR36505">
    <property type="entry name" value="BLR1072 PROTEIN"/>
    <property type="match status" value="1"/>
</dbReference>
<dbReference type="KEGG" id="mets:DK389_25285"/>
<feature type="chain" id="PRO_5016124467" description="PRC-barrel domain-containing protein" evidence="2">
    <location>
        <begin position="27"/>
        <end position="206"/>
    </location>
</feature>
<protein>
    <recommendedName>
        <fullName evidence="3">PRC-barrel domain-containing protein</fullName>
    </recommendedName>
</protein>
<feature type="region of interest" description="Disordered" evidence="1">
    <location>
        <begin position="107"/>
        <end position="187"/>
    </location>
</feature>
<dbReference type="Gene3D" id="2.30.30.240">
    <property type="entry name" value="PRC-barrel domain"/>
    <property type="match status" value="1"/>
</dbReference>
<sequence length="206" mass="21070">MPKQPCLIVPLLAIVLGTVPGTQALAQPGPGQPGGLPTHRPPGTFKASTLIGLGVIGQDHVKVGKIEDVLVDRGGRIQAVILDVGGFLGIGTKRVAVPFDRFAWNTDARAGKGRDPSIVKAENAPSAETAATAGPETMPGARTSDSALSAETSANTGENTGSAERADASRGRATIEVGEPVEGEVRMTRAELEAAPTFSYEVGGKP</sequence>
<keyword evidence="5" id="KW-1185">Reference proteome</keyword>
<dbReference type="InterPro" id="IPR027275">
    <property type="entry name" value="PRC-brl_dom"/>
</dbReference>
<dbReference type="SUPFAM" id="SSF50346">
    <property type="entry name" value="PRC-barrel domain"/>
    <property type="match status" value="1"/>
</dbReference>
<feature type="signal peptide" evidence="2">
    <location>
        <begin position="1"/>
        <end position="26"/>
    </location>
</feature>
<dbReference type="AlphaFoldDB" id="A0A2U8WAZ7"/>
<feature type="domain" description="PRC-barrel" evidence="3">
    <location>
        <begin position="43"/>
        <end position="103"/>
    </location>
</feature>
<dbReference type="EMBL" id="CP029550">
    <property type="protein sequence ID" value="AWN43209.1"/>
    <property type="molecule type" value="Genomic_DNA"/>
</dbReference>
<dbReference type="PANTHER" id="PTHR36505:SF1">
    <property type="entry name" value="BLR1072 PROTEIN"/>
    <property type="match status" value="1"/>
</dbReference>
<dbReference type="Proteomes" id="UP000245926">
    <property type="component" value="Chromosome"/>
</dbReference>
<proteinExistence type="predicted"/>
<gene>
    <name evidence="4" type="ORF">DK389_25285</name>
</gene>
<dbReference type="RefSeq" id="WP_109893791.1">
    <property type="nucleotide sequence ID" value="NZ_CP029550.1"/>
</dbReference>
<feature type="compositionally biased region" description="Polar residues" evidence="1">
    <location>
        <begin position="143"/>
        <end position="162"/>
    </location>
</feature>
<dbReference type="OrthoDB" id="7994716at2"/>
<evidence type="ECO:0000256" key="2">
    <source>
        <dbReference type="SAM" id="SignalP"/>
    </source>
</evidence>
<evidence type="ECO:0000259" key="3">
    <source>
        <dbReference type="Pfam" id="PF05239"/>
    </source>
</evidence>
<dbReference type="Pfam" id="PF05239">
    <property type="entry name" value="PRC"/>
    <property type="match status" value="1"/>
</dbReference>
<keyword evidence="2" id="KW-0732">Signal</keyword>